<dbReference type="InterPro" id="IPR052053">
    <property type="entry name" value="IM_YidH-like"/>
</dbReference>
<dbReference type="InterPro" id="IPR003807">
    <property type="entry name" value="DUF202"/>
</dbReference>
<dbReference type="Pfam" id="PF02656">
    <property type="entry name" value="DUF202"/>
    <property type="match status" value="1"/>
</dbReference>
<sequence>MAETGADRRWPRQVYGVGSEPDPRFSFANERTFLAWVRTALGFVAAGVALAAVGRLGAGLDVEARVAALLLVLAGMVSGVGALARWIRNERALRLDEPLPSSALLLVVTGIVVLAAAVALVVVTFA</sequence>
<evidence type="ECO:0000256" key="5">
    <source>
        <dbReference type="ARBA" id="ARBA00023136"/>
    </source>
</evidence>
<keyword evidence="2" id="KW-1003">Cell membrane</keyword>
<dbReference type="PANTHER" id="PTHR34187">
    <property type="entry name" value="FGR18P"/>
    <property type="match status" value="1"/>
</dbReference>
<evidence type="ECO:0000259" key="7">
    <source>
        <dbReference type="Pfam" id="PF02656"/>
    </source>
</evidence>
<dbReference type="AlphaFoldDB" id="A0A1H1ZQH5"/>
<feature type="transmembrane region" description="Helical" evidence="6">
    <location>
        <begin position="99"/>
        <end position="125"/>
    </location>
</feature>
<dbReference type="STRING" id="546871.SAMN04488543_3918"/>
<feature type="domain" description="DUF202" evidence="7">
    <location>
        <begin position="24"/>
        <end position="92"/>
    </location>
</feature>
<feature type="transmembrane region" description="Helical" evidence="6">
    <location>
        <begin position="33"/>
        <end position="54"/>
    </location>
</feature>
<organism evidence="8 9">
    <name type="scientific">Friedmanniella luteola</name>
    <dbReference type="NCBI Taxonomy" id="546871"/>
    <lineage>
        <taxon>Bacteria</taxon>
        <taxon>Bacillati</taxon>
        <taxon>Actinomycetota</taxon>
        <taxon>Actinomycetes</taxon>
        <taxon>Propionibacteriales</taxon>
        <taxon>Nocardioidaceae</taxon>
        <taxon>Friedmanniella</taxon>
    </lineage>
</organism>
<keyword evidence="4 6" id="KW-1133">Transmembrane helix</keyword>
<dbReference type="EMBL" id="LT629749">
    <property type="protein sequence ID" value="SDT35672.1"/>
    <property type="molecule type" value="Genomic_DNA"/>
</dbReference>
<evidence type="ECO:0000256" key="4">
    <source>
        <dbReference type="ARBA" id="ARBA00022989"/>
    </source>
</evidence>
<dbReference type="OrthoDB" id="582337at2"/>
<evidence type="ECO:0000256" key="2">
    <source>
        <dbReference type="ARBA" id="ARBA00022475"/>
    </source>
</evidence>
<evidence type="ECO:0000313" key="8">
    <source>
        <dbReference type="EMBL" id="SDT35672.1"/>
    </source>
</evidence>
<dbReference type="GO" id="GO:0005886">
    <property type="term" value="C:plasma membrane"/>
    <property type="evidence" value="ECO:0007669"/>
    <property type="project" value="UniProtKB-SubCell"/>
</dbReference>
<evidence type="ECO:0000256" key="3">
    <source>
        <dbReference type="ARBA" id="ARBA00022692"/>
    </source>
</evidence>
<gene>
    <name evidence="8" type="ORF">SAMN04488543_3918</name>
</gene>
<dbReference type="RefSeq" id="WP_091415083.1">
    <property type="nucleotide sequence ID" value="NZ_LT629749.1"/>
</dbReference>
<protein>
    <submittedName>
        <fullName evidence="8">Putative membrane protein</fullName>
    </submittedName>
</protein>
<evidence type="ECO:0000313" key="9">
    <source>
        <dbReference type="Proteomes" id="UP000199092"/>
    </source>
</evidence>
<proteinExistence type="predicted"/>
<evidence type="ECO:0000256" key="1">
    <source>
        <dbReference type="ARBA" id="ARBA00004651"/>
    </source>
</evidence>
<keyword evidence="5 6" id="KW-0472">Membrane</keyword>
<keyword evidence="9" id="KW-1185">Reference proteome</keyword>
<name>A0A1H1ZQH5_9ACTN</name>
<accession>A0A1H1ZQH5</accession>
<keyword evidence="3 6" id="KW-0812">Transmembrane</keyword>
<reference evidence="8 9" key="1">
    <citation type="submission" date="2016-10" db="EMBL/GenBank/DDBJ databases">
        <authorList>
            <person name="de Groot N.N."/>
        </authorList>
    </citation>
    <scope>NUCLEOTIDE SEQUENCE [LARGE SCALE GENOMIC DNA]</scope>
    <source>
        <strain evidence="8 9">DSM 21741</strain>
    </source>
</reference>
<comment type="subcellular location">
    <subcellularLocation>
        <location evidence="1">Cell membrane</location>
        <topology evidence="1">Multi-pass membrane protein</topology>
    </subcellularLocation>
</comment>
<feature type="transmembrane region" description="Helical" evidence="6">
    <location>
        <begin position="66"/>
        <end position="87"/>
    </location>
</feature>
<evidence type="ECO:0000256" key="6">
    <source>
        <dbReference type="SAM" id="Phobius"/>
    </source>
</evidence>
<dbReference type="Proteomes" id="UP000199092">
    <property type="component" value="Chromosome I"/>
</dbReference>
<dbReference type="PANTHER" id="PTHR34187:SF2">
    <property type="entry name" value="DUF202 DOMAIN-CONTAINING PROTEIN"/>
    <property type="match status" value="1"/>
</dbReference>